<keyword evidence="3" id="KW-0732">Signal</keyword>
<keyword evidence="5" id="KW-1185">Reference proteome</keyword>
<feature type="compositionally biased region" description="Basic and acidic residues" evidence="1">
    <location>
        <begin position="298"/>
        <end position="308"/>
    </location>
</feature>
<evidence type="ECO:0000256" key="1">
    <source>
        <dbReference type="SAM" id="MobiDB-lite"/>
    </source>
</evidence>
<organism evidence="4 5">
    <name type="scientific">Nocardiopsis kunsanensis</name>
    <dbReference type="NCBI Taxonomy" id="141693"/>
    <lineage>
        <taxon>Bacteria</taxon>
        <taxon>Bacillati</taxon>
        <taxon>Actinomycetota</taxon>
        <taxon>Actinomycetes</taxon>
        <taxon>Streptosporangiales</taxon>
        <taxon>Nocardiopsidaceae</taxon>
        <taxon>Nocardiopsis</taxon>
    </lineage>
</organism>
<evidence type="ECO:0000256" key="3">
    <source>
        <dbReference type="SAM" id="SignalP"/>
    </source>
</evidence>
<evidence type="ECO:0008006" key="6">
    <source>
        <dbReference type="Google" id="ProtNLM"/>
    </source>
</evidence>
<evidence type="ECO:0000313" key="5">
    <source>
        <dbReference type="Proteomes" id="UP000654947"/>
    </source>
</evidence>
<feature type="chain" id="PRO_5039313989" description="LPXTG cell wall anchor domain-containing protein" evidence="3">
    <location>
        <begin position="23"/>
        <end position="363"/>
    </location>
</feature>
<accession>A0A919CJF1</accession>
<proteinExistence type="predicted"/>
<feature type="region of interest" description="Disordered" evidence="1">
    <location>
        <begin position="190"/>
        <end position="210"/>
    </location>
</feature>
<sequence>MSVSRALLTAPAVLLGSAVALAPAPATADAGEDFPASADSTLVRLEAPGEDLRGFWGHVHAESELGEDRAAAEFATDPTGITPYLEVAGPQRSEVGTSAEGTGHAEAHTAAAGVELVLPGEEERPLVSVDGLRTSVACDFHGNLSWDHALGGEGFSEQVLTVMGTPIAADEPEVTEVVEGPGGKAAEITVTTDRPDSESGRSGSAGTTVTAVQDGEELFELTLGEVAVECGTPEDTVDGESGTDGEEAPASDGTDERSEPLPETAEEERTAPEPGSGAAPGTETPTEETPAEEAPAESGRDDSDRTAEEDAAAGTEHGDSGQGLPVTGAAVAGLAAVGTLALAGGGLALHLGRKRRSAAPDDD</sequence>
<dbReference type="AlphaFoldDB" id="A0A919CJF1"/>
<feature type="compositionally biased region" description="Acidic residues" evidence="1">
    <location>
        <begin position="285"/>
        <end position="295"/>
    </location>
</feature>
<evidence type="ECO:0000256" key="2">
    <source>
        <dbReference type="SAM" id="Phobius"/>
    </source>
</evidence>
<keyword evidence="2" id="KW-1133">Transmembrane helix</keyword>
<feature type="compositionally biased region" description="Low complexity" evidence="1">
    <location>
        <begin position="272"/>
        <end position="284"/>
    </location>
</feature>
<keyword evidence="2" id="KW-0812">Transmembrane</keyword>
<feature type="signal peptide" evidence="3">
    <location>
        <begin position="1"/>
        <end position="22"/>
    </location>
</feature>
<reference evidence="4 5" key="1">
    <citation type="journal article" date="2014" name="Int. J. Syst. Evol. Microbiol.">
        <title>Complete genome sequence of Corynebacterium casei LMG S-19264T (=DSM 44701T), isolated from a smear-ripened cheese.</title>
        <authorList>
            <consortium name="US DOE Joint Genome Institute (JGI-PGF)"/>
            <person name="Walter F."/>
            <person name="Albersmeier A."/>
            <person name="Kalinowski J."/>
            <person name="Ruckert C."/>
        </authorList>
    </citation>
    <scope>NUCLEOTIDE SEQUENCE [LARGE SCALE GENOMIC DNA]</scope>
    <source>
        <strain evidence="4 5">KCTC 19473</strain>
    </source>
</reference>
<comment type="caution">
    <text evidence="4">The sequence shown here is derived from an EMBL/GenBank/DDBJ whole genome shotgun (WGS) entry which is preliminary data.</text>
</comment>
<feature type="compositionally biased region" description="Polar residues" evidence="1">
    <location>
        <begin position="200"/>
        <end position="210"/>
    </location>
</feature>
<dbReference type="EMBL" id="BMXL01000014">
    <property type="protein sequence ID" value="GHD28239.1"/>
    <property type="molecule type" value="Genomic_DNA"/>
</dbReference>
<dbReference type="Proteomes" id="UP000654947">
    <property type="component" value="Unassembled WGS sequence"/>
</dbReference>
<protein>
    <recommendedName>
        <fullName evidence="6">LPXTG cell wall anchor domain-containing protein</fullName>
    </recommendedName>
</protein>
<feature type="transmembrane region" description="Helical" evidence="2">
    <location>
        <begin position="329"/>
        <end position="349"/>
    </location>
</feature>
<feature type="region of interest" description="Disordered" evidence="1">
    <location>
        <begin position="232"/>
        <end position="326"/>
    </location>
</feature>
<keyword evidence="2" id="KW-0472">Membrane</keyword>
<evidence type="ECO:0000313" key="4">
    <source>
        <dbReference type="EMBL" id="GHD28239.1"/>
    </source>
</evidence>
<name>A0A919CJF1_9ACTN</name>
<gene>
    <name evidence="4" type="ORF">GCM10007147_27950</name>
</gene>
<feature type="compositionally biased region" description="Acidic residues" evidence="1">
    <location>
        <begin position="235"/>
        <end position="249"/>
    </location>
</feature>